<feature type="compositionally biased region" description="Basic and acidic residues" evidence="1">
    <location>
        <begin position="136"/>
        <end position="176"/>
    </location>
</feature>
<organism evidence="2 3">
    <name type="scientific">Elysia chlorotica</name>
    <name type="common">Eastern emerald elysia</name>
    <name type="synonym">Sea slug</name>
    <dbReference type="NCBI Taxonomy" id="188477"/>
    <lineage>
        <taxon>Eukaryota</taxon>
        <taxon>Metazoa</taxon>
        <taxon>Spiralia</taxon>
        <taxon>Lophotrochozoa</taxon>
        <taxon>Mollusca</taxon>
        <taxon>Gastropoda</taxon>
        <taxon>Heterobranchia</taxon>
        <taxon>Euthyneura</taxon>
        <taxon>Panpulmonata</taxon>
        <taxon>Sacoglossa</taxon>
        <taxon>Placobranchoidea</taxon>
        <taxon>Plakobranchidae</taxon>
        <taxon>Elysia</taxon>
    </lineage>
</organism>
<dbReference type="OrthoDB" id="6120233at2759"/>
<reference evidence="2 3" key="1">
    <citation type="submission" date="2019-01" db="EMBL/GenBank/DDBJ databases">
        <title>A draft genome assembly of the solar-powered sea slug Elysia chlorotica.</title>
        <authorList>
            <person name="Cai H."/>
            <person name="Li Q."/>
            <person name="Fang X."/>
            <person name="Li J."/>
            <person name="Curtis N.E."/>
            <person name="Altenburger A."/>
            <person name="Shibata T."/>
            <person name="Feng M."/>
            <person name="Maeda T."/>
            <person name="Schwartz J.A."/>
            <person name="Shigenobu S."/>
            <person name="Lundholm N."/>
            <person name="Nishiyama T."/>
            <person name="Yang H."/>
            <person name="Hasebe M."/>
            <person name="Li S."/>
            <person name="Pierce S.K."/>
            <person name="Wang J."/>
        </authorList>
    </citation>
    <scope>NUCLEOTIDE SEQUENCE [LARGE SCALE GENOMIC DNA]</scope>
    <source>
        <strain evidence="2">EC2010</strain>
        <tissue evidence="2">Whole organism of an adult</tissue>
    </source>
</reference>
<feature type="region of interest" description="Disordered" evidence="1">
    <location>
        <begin position="131"/>
        <end position="176"/>
    </location>
</feature>
<feature type="region of interest" description="Disordered" evidence="1">
    <location>
        <begin position="341"/>
        <end position="369"/>
    </location>
</feature>
<gene>
    <name evidence="2" type="ORF">EGW08_021584</name>
</gene>
<accession>A0A433SN53</accession>
<feature type="region of interest" description="Disordered" evidence="1">
    <location>
        <begin position="426"/>
        <end position="449"/>
    </location>
</feature>
<protein>
    <submittedName>
        <fullName evidence="2">Uncharacterized protein</fullName>
    </submittedName>
</protein>
<keyword evidence="3" id="KW-1185">Reference proteome</keyword>
<name>A0A433SN53_ELYCH</name>
<evidence type="ECO:0000313" key="3">
    <source>
        <dbReference type="Proteomes" id="UP000271974"/>
    </source>
</evidence>
<dbReference type="EMBL" id="RQTK01001360">
    <property type="protein sequence ID" value="RUS70647.1"/>
    <property type="molecule type" value="Genomic_DNA"/>
</dbReference>
<feature type="region of interest" description="Disordered" evidence="1">
    <location>
        <begin position="49"/>
        <end position="68"/>
    </location>
</feature>
<feature type="region of interest" description="Disordered" evidence="1">
    <location>
        <begin position="221"/>
        <end position="252"/>
    </location>
</feature>
<dbReference type="Proteomes" id="UP000271974">
    <property type="component" value="Unassembled WGS sequence"/>
</dbReference>
<feature type="region of interest" description="Disordered" evidence="1">
    <location>
        <begin position="1"/>
        <end position="20"/>
    </location>
</feature>
<dbReference type="AlphaFoldDB" id="A0A433SN53"/>
<evidence type="ECO:0000256" key="1">
    <source>
        <dbReference type="SAM" id="MobiDB-lite"/>
    </source>
</evidence>
<feature type="region of interest" description="Disordered" evidence="1">
    <location>
        <begin position="471"/>
        <end position="504"/>
    </location>
</feature>
<sequence length="504" mass="58323">MRVPAEEAGERSVQDQRGWKTSLRDLVPTMHRRWAKNYVRAWRQKHLANGTTTGSSDGEKVQKVTPEEADVPPPYVQYVDTQVFRLHKVWAQERPGKITPEFEEAKAAVPMAFQNWIRWYLKKTFGPNRVPRFRPIKGEKDSKGKEGQQKQEQEKENAKEPSEKKKSKKEKEANEWKTEWKAMRKHIRDAVPLSDRDWTKAFIKQWRLDNLEEADRGRYIAETSPNSSSSSSSDSDDGVKDGKSVSKEGPENYDTWLGLYLTQWHSNQGDALPKQNAKEASQELKKITDTQVPPSYRKWVKFYIGRVLSKVKKDKQKEAEVLARRQYYGWMARFQEKWVAKQDGATSASSGDDTDMDRSSKKKAKTAPDASVRPKIIIERLQSIIDSDGEYENEMPVQPLQKPPSEFRQWALEIFRDWDGVTLGYGLPATSPATSREEDEEPEIPPGVYNWMRKAFARLEIKRLRTELRACRREKEKEQQGGKTDDGKKNPQKGDKSSKHVHQE</sequence>
<comment type="caution">
    <text evidence="2">The sequence shown here is derived from an EMBL/GenBank/DDBJ whole genome shotgun (WGS) entry which is preliminary data.</text>
</comment>
<feature type="compositionally biased region" description="Basic and acidic residues" evidence="1">
    <location>
        <begin position="237"/>
        <end position="250"/>
    </location>
</feature>
<feature type="compositionally biased region" description="Basic and acidic residues" evidence="1">
    <location>
        <begin position="57"/>
        <end position="66"/>
    </location>
</feature>
<evidence type="ECO:0000313" key="2">
    <source>
        <dbReference type="EMBL" id="RUS70647.1"/>
    </source>
</evidence>
<proteinExistence type="predicted"/>
<feature type="compositionally biased region" description="Basic and acidic residues" evidence="1">
    <location>
        <begin position="1"/>
        <end position="18"/>
    </location>
</feature>